<feature type="transmembrane region" description="Helical" evidence="8">
    <location>
        <begin position="376"/>
        <end position="401"/>
    </location>
</feature>
<name>A0ABT7DPT9_9ACTN</name>
<dbReference type="Pfam" id="PF02378">
    <property type="entry name" value="PTS_EIIC"/>
    <property type="match status" value="1"/>
</dbReference>
<evidence type="ECO:0000256" key="5">
    <source>
        <dbReference type="ARBA" id="ARBA00022692"/>
    </source>
</evidence>
<dbReference type="PANTHER" id="PTHR33989:SF4">
    <property type="entry name" value="PTS SYSTEM N,N'-DIACETYLCHITOBIOSE-SPECIFIC EIIC COMPONENT"/>
    <property type="match status" value="1"/>
</dbReference>
<evidence type="ECO:0000256" key="3">
    <source>
        <dbReference type="ARBA" id="ARBA00022475"/>
    </source>
</evidence>
<dbReference type="RefSeq" id="WP_283832914.1">
    <property type="nucleotide sequence ID" value="NZ_JASJEU010000024.1"/>
</dbReference>
<dbReference type="SMART" id="SM00052">
    <property type="entry name" value="EAL"/>
    <property type="match status" value="1"/>
</dbReference>
<feature type="transmembrane region" description="Helical" evidence="8">
    <location>
        <begin position="169"/>
        <end position="194"/>
    </location>
</feature>
<feature type="domain" description="EAL" evidence="9">
    <location>
        <begin position="449"/>
        <end position="707"/>
    </location>
</feature>
<proteinExistence type="predicted"/>
<keyword evidence="3" id="KW-1003">Cell membrane</keyword>
<feature type="transmembrane region" description="Helical" evidence="8">
    <location>
        <begin position="66"/>
        <end position="87"/>
    </location>
</feature>
<keyword evidence="12" id="KW-1185">Reference proteome</keyword>
<evidence type="ECO:0000259" key="10">
    <source>
        <dbReference type="PROSITE" id="PS51105"/>
    </source>
</evidence>
<evidence type="ECO:0000259" key="9">
    <source>
        <dbReference type="PROSITE" id="PS50883"/>
    </source>
</evidence>
<reference evidence="11 12" key="1">
    <citation type="submission" date="2023-05" db="EMBL/GenBank/DDBJ databases">
        <title>Gordonibacter KGMB12511T sp. nov., isolated from faeces of healthy Korean.</title>
        <authorList>
            <person name="Kim H.S."/>
            <person name="Kim J.-S."/>
            <person name="Suh M.K."/>
            <person name="Eom M.K."/>
            <person name="Do H.E."/>
            <person name="Lee J.-S."/>
        </authorList>
    </citation>
    <scope>NUCLEOTIDE SEQUENCE [LARGE SCALE GENOMIC DNA]</scope>
    <source>
        <strain evidence="11 12">KGMB12511</strain>
    </source>
</reference>
<gene>
    <name evidence="11" type="ORF">QNJ86_12205</name>
</gene>
<feature type="transmembrane region" description="Helical" evidence="8">
    <location>
        <begin position="130"/>
        <end position="148"/>
    </location>
</feature>
<dbReference type="EMBL" id="JASJEU010000024">
    <property type="protein sequence ID" value="MDJ1651567.1"/>
    <property type="molecule type" value="Genomic_DNA"/>
</dbReference>
<sequence length="711" mass="76643">MLGKVDALFARLEDVMAFQAIRQGLILTIPVLLVGSFCLIFLNLPFASYQVFLSSVPLFERVLNLAYDATMGIFSLYVAVAIALRYANASAERFGGFFVQGAPFAALAAYLAFVGFGTEAFNLVVLSTRSLFIAIVTGLGSSMLYCRLMRLRRAKRLYGDSMDDVFNQAVSALMPIAVVILAFALVNVLVAHLAGVSSVEELLFKGVSALFPLATATLGSGLLYLLMNNVMWFFGIHGGNMLDGVAQSVFVPGTAANAAALAAGEAPTHIVTKTFLDVFASIGGAGALLALLIAILLFGRRRSARRLSTFAAVPMVFNISEIMLFGLPVVWNPALFIPFIAVPLVNMVVAYAATAAGLVPLTVVDVSWTTPPLVGGYVATGSMAGALLQLGCIMLDVVLYLPFLRRYERSADDRARREYAALLATFQDAERSGHEVELIATAGPQGALARSLSEDVRHAVVTRSFVLHYQPQFNAVGEAVGAEALLRFEHPVYGMLYPPLVLELVKEVGVERDLERAVFDRALDEALAVEALAHEGALAANFSVSVNATATLLQDAESVDFIIAALRARGLDAGRVVVEATEREALRWDADASGLLRRLADAGVPLAIDDFSMGRTSFQYLETSVFSVVKLDGTIAKGVMENERYAEIVASITQLSEQLGFTVLAEYVETAEQRDRLKELGCSYFQGYLYAPALPFNEMVERVRVNTPLSS</sequence>
<comment type="subcellular location">
    <subcellularLocation>
        <location evidence="1">Cell membrane</location>
        <topology evidence="1">Multi-pass membrane protein</topology>
    </subcellularLocation>
</comment>
<feature type="domain" description="PTS EIIC type-3" evidence="10">
    <location>
        <begin position="1"/>
        <end position="403"/>
    </location>
</feature>
<evidence type="ECO:0000256" key="2">
    <source>
        <dbReference type="ARBA" id="ARBA00022448"/>
    </source>
</evidence>
<dbReference type="Proteomes" id="UP001232750">
    <property type="component" value="Unassembled WGS sequence"/>
</dbReference>
<dbReference type="CDD" id="cd01948">
    <property type="entry name" value="EAL"/>
    <property type="match status" value="1"/>
</dbReference>
<evidence type="ECO:0000256" key="8">
    <source>
        <dbReference type="SAM" id="Phobius"/>
    </source>
</evidence>
<feature type="transmembrane region" description="Helical" evidence="8">
    <location>
        <begin position="25"/>
        <end position="46"/>
    </location>
</feature>
<keyword evidence="7 8" id="KW-0472">Membrane</keyword>
<keyword evidence="4" id="KW-0762">Sugar transport</keyword>
<dbReference type="InterPro" id="IPR003352">
    <property type="entry name" value="PTS_EIIC"/>
</dbReference>
<dbReference type="PANTHER" id="PTHR33989">
    <property type="match status" value="1"/>
</dbReference>
<feature type="transmembrane region" description="Helical" evidence="8">
    <location>
        <begin position="310"/>
        <end position="331"/>
    </location>
</feature>
<keyword evidence="5 8" id="KW-0812">Transmembrane</keyword>
<organism evidence="11 12">
    <name type="scientific">Gordonibacter faecis</name>
    <dbReference type="NCBI Taxonomy" id="3047475"/>
    <lineage>
        <taxon>Bacteria</taxon>
        <taxon>Bacillati</taxon>
        <taxon>Actinomycetota</taxon>
        <taxon>Coriobacteriia</taxon>
        <taxon>Eggerthellales</taxon>
        <taxon>Eggerthellaceae</taxon>
        <taxon>Gordonibacter</taxon>
    </lineage>
</organism>
<dbReference type="Gene3D" id="3.20.20.450">
    <property type="entry name" value="EAL domain"/>
    <property type="match status" value="1"/>
</dbReference>
<evidence type="ECO:0000256" key="7">
    <source>
        <dbReference type="ARBA" id="ARBA00023136"/>
    </source>
</evidence>
<dbReference type="PROSITE" id="PS50883">
    <property type="entry name" value="EAL"/>
    <property type="match status" value="1"/>
</dbReference>
<feature type="transmembrane region" description="Helical" evidence="8">
    <location>
        <begin position="94"/>
        <end position="118"/>
    </location>
</feature>
<dbReference type="InterPro" id="IPR035919">
    <property type="entry name" value="EAL_sf"/>
</dbReference>
<feature type="transmembrane region" description="Helical" evidence="8">
    <location>
        <begin position="248"/>
        <end position="266"/>
    </location>
</feature>
<feature type="transmembrane region" description="Helical" evidence="8">
    <location>
        <begin position="278"/>
        <end position="298"/>
    </location>
</feature>
<feature type="transmembrane region" description="Helical" evidence="8">
    <location>
        <begin position="337"/>
        <end position="364"/>
    </location>
</feature>
<dbReference type="Pfam" id="PF00563">
    <property type="entry name" value="EAL"/>
    <property type="match status" value="1"/>
</dbReference>
<dbReference type="InterPro" id="IPR051088">
    <property type="entry name" value="PTS_Sugar-EIIC/EIIB"/>
</dbReference>
<accession>A0ABT7DPT9</accession>
<protein>
    <submittedName>
        <fullName evidence="11">EAL domain-containing protein</fullName>
    </submittedName>
</protein>
<dbReference type="InterPro" id="IPR001633">
    <property type="entry name" value="EAL_dom"/>
</dbReference>
<evidence type="ECO:0000256" key="4">
    <source>
        <dbReference type="ARBA" id="ARBA00022597"/>
    </source>
</evidence>
<keyword evidence="2" id="KW-0813">Transport</keyword>
<dbReference type="InterPro" id="IPR004501">
    <property type="entry name" value="PTS_EIIC_3"/>
</dbReference>
<evidence type="ECO:0000256" key="6">
    <source>
        <dbReference type="ARBA" id="ARBA00022989"/>
    </source>
</evidence>
<feature type="transmembrane region" description="Helical" evidence="8">
    <location>
        <begin position="206"/>
        <end position="227"/>
    </location>
</feature>
<dbReference type="SUPFAM" id="SSF141868">
    <property type="entry name" value="EAL domain-like"/>
    <property type="match status" value="1"/>
</dbReference>
<evidence type="ECO:0000313" key="11">
    <source>
        <dbReference type="EMBL" id="MDJ1651567.1"/>
    </source>
</evidence>
<evidence type="ECO:0000313" key="12">
    <source>
        <dbReference type="Proteomes" id="UP001232750"/>
    </source>
</evidence>
<dbReference type="NCBIfam" id="TIGR00410">
    <property type="entry name" value="lacE"/>
    <property type="match status" value="1"/>
</dbReference>
<keyword evidence="6 8" id="KW-1133">Transmembrane helix</keyword>
<evidence type="ECO:0000256" key="1">
    <source>
        <dbReference type="ARBA" id="ARBA00004651"/>
    </source>
</evidence>
<dbReference type="PROSITE" id="PS51105">
    <property type="entry name" value="PTS_EIIC_TYPE_3"/>
    <property type="match status" value="1"/>
</dbReference>
<comment type="caution">
    <text evidence="11">The sequence shown here is derived from an EMBL/GenBank/DDBJ whole genome shotgun (WGS) entry which is preliminary data.</text>
</comment>